<gene>
    <name evidence="1" type="ORF">SAMN02745225_00504</name>
</gene>
<dbReference type="EMBL" id="FQUL01000004">
    <property type="protein sequence ID" value="SHE39622.1"/>
    <property type="molecule type" value="Genomic_DNA"/>
</dbReference>
<keyword evidence="2" id="KW-1185">Reference proteome</keyword>
<accession>A0A1M4T528</accession>
<name>A0A1M4T528_9ACTN</name>
<dbReference type="AlphaFoldDB" id="A0A1M4T528"/>
<evidence type="ECO:0000313" key="1">
    <source>
        <dbReference type="EMBL" id="SHE39622.1"/>
    </source>
</evidence>
<organism evidence="1 2">
    <name type="scientific">Ferrithrix thermotolerans DSM 19514</name>
    <dbReference type="NCBI Taxonomy" id="1121881"/>
    <lineage>
        <taxon>Bacteria</taxon>
        <taxon>Bacillati</taxon>
        <taxon>Actinomycetota</taxon>
        <taxon>Acidimicrobiia</taxon>
        <taxon>Acidimicrobiales</taxon>
        <taxon>Acidimicrobiaceae</taxon>
        <taxon>Ferrithrix</taxon>
    </lineage>
</organism>
<proteinExistence type="predicted"/>
<dbReference type="Proteomes" id="UP000184295">
    <property type="component" value="Unassembled WGS sequence"/>
</dbReference>
<evidence type="ECO:0000313" key="2">
    <source>
        <dbReference type="Proteomes" id="UP000184295"/>
    </source>
</evidence>
<reference evidence="2" key="1">
    <citation type="submission" date="2016-11" db="EMBL/GenBank/DDBJ databases">
        <authorList>
            <person name="Varghese N."/>
            <person name="Submissions S."/>
        </authorList>
    </citation>
    <scope>NUCLEOTIDE SEQUENCE [LARGE SCALE GENOMIC DNA]</scope>
    <source>
        <strain evidence="2">DSM 19514</strain>
    </source>
</reference>
<sequence length="52" mass="5431">MVTTIEGPGATYSLDLVEQNFDQGRVSGVVTSDITYLSIGSGFADLCAMNEG</sequence>
<protein>
    <submittedName>
        <fullName evidence="1">Uncharacterized protein</fullName>
    </submittedName>
</protein>